<feature type="transmembrane region" description="Helical" evidence="6">
    <location>
        <begin position="70"/>
        <end position="93"/>
    </location>
</feature>
<dbReference type="InterPro" id="IPR052337">
    <property type="entry name" value="SAT4-like"/>
</dbReference>
<feature type="domain" description="Rhodopsin" evidence="7">
    <location>
        <begin position="55"/>
        <end position="291"/>
    </location>
</feature>
<gene>
    <name evidence="8" type="ORF">CBYS24578_00016239</name>
</gene>
<evidence type="ECO:0000256" key="4">
    <source>
        <dbReference type="ARBA" id="ARBA00023136"/>
    </source>
</evidence>
<comment type="similarity">
    <text evidence="5">Belongs to the SAT4 family.</text>
</comment>
<dbReference type="Proteomes" id="UP000754883">
    <property type="component" value="Unassembled WGS sequence"/>
</dbReference>
<dbReference type="GO" id="GO:0016020">
    <property type="term" value="C:membrane"/>
    <property type="evidence" value="ECO:0007669"/>
    <property type="project" value="UniProtKB-SubCell"/>
</dbReference>
<feature type="transmembrane region" description="Helical" evidence="6">
    <location>
        <begin position="113"/>
        <end position="136"/>
    </location>
</feature>
<evidence type="ECO:0000259" key="7">
    <source>
        <dbReference type="Pfam" id="PF20684"/>
    </source>
</evidence>
<proteinExistence type="inferred from homology"/>
<comment type="caution">
    <text evidence="8">The sequence shown here is derived from an EMBL/GenBank/DDBJ whole genome shotgun (WGS) entry which is preliminary data.</text>
</comment>
<evidence type="ECO:0000313" key="8">
    <source>
        <dbReference type="EMBL" id="CAG9974692.1"/>
    </source>
</evidence>
<evidence type="ECO:0000256" key="5">
    <source>
        <dbReference type="ARBA" id="ARBA00038359"/>
    </source>
</evidence>
<reference evidence="8 9" key="2">
    <citation type="submission" date="2021-10" db="EMBL/GenBank/DDBJ databases">
        <authorList>
            <person name="Piombo E."/>
        </authorList>
    </citation>
    <scope>NUCLEOTIDE SEQUENCE [LARGE SCALE GENOMIC DNA]</scope>
</reference>
<keyword evidence="9" id="KW-1185">Reference proteome</keyword>
<evidence type="ECO:0000256" key="3">
    <source>
        <dbReference type="ARBA" id="ARBA00022989"/>
    </source>
</evidence>
<feature type="transmembrane region" description="Helical" evidence="6">
    <location>
        <begin position="191"/>
        <end position="215"/>
    </location>
</feature>
<evidence type="ECO:0000256" key="6">
    <source>
        <dbReference type="SAM" id="Phobius"/>
    </source>
</evidence>
<dbReference type="InterPro" id="IPR049326">
    <property type="entry name" value="Rhodopsin_dom_fungi"/>
</dbReference>
<evidence type="ECO:0000256" key="1">
    <source>
        <dbReference type="ARBA" id="ARBA00004141"/>
    </source>
</evidence>
<comment type="subcellular location">
    <subcellularLocation>
        <location evidence="1">Membrane</location>
        <topology evidence="1">Multi-pass membrane protein</topology>
    </subcellularLocation>
</comment>
<evidence type="ECO:0000256" key="2">
    <source>
        <dbReference type="ARBA" id="ARBA00022692"/>
    </source>
</evidence>
<sequence>MTAPQFPIVNGVEVFREPPPGYVVDFEHPQSQKVMEHYLIFGLMGPLALIALAQRYYTKMFLSKGLQLDDLFMFLGWMASVATQALLIASILQGGMCHHSWEQSLENFERYALMTYLAAPIYMLCNGFTKLSLLTFYLHLSPQKWFRIAVWTSLAIVAVYTIVITLLMFFGCTPPQKAFQFKTTGQCINAGILYMATAVSNIITDTMLFVLPIPMIYNLHMPLKMKIGAIVVFGIGSITIATSVVRLVYLPTLLQSTDPSWDAAPADIWTFVEGNLFVICGSMPTLRKFFKHFVPRLLGSSYGSSSGYQYGAGGTSGQAQSRSVMTRLRNKHKSYSQFPADGESNEMQTLATNGGKNGERTVTISVADRTSGDQKPDDHSEKAILQTKSFTVQYGGA</sequence>
<evidence type="ECO:0000313" key="9">
    <source>
        <dbReference type="Proteomes" id="UP000754883"/>
    </source>
</evidence>
<keyword evidence="2 6" id="KW-0812">Transmembrane</keyword>
<dbReference type="OrthoDB" id="5342292at2759"/>
<keyword evidence="4 6" id="KW-0472">Membrane</keyword>
<dbReference type="Pfam" id="PF20684">
    <property type="entry name" value="Fung_rhodopsin"/>
    <property type="match status" value="1"/>
</dbReference>
<accession>A0A9N9XVZ0</accession>
<keyword evidence="3 6" id="KW-1133">Transmembrane helix</keyword>
<dbReference type="PANTHER" id="PTHR33048">
    <property type="entry name" value="PTH11-LIKE INTEGRAL MEMBRANE PROTEIN (AFU_ORTHOLOGUE AFUA_5G11245)"/>
    <property type="match status" value="1"/>
</dbReference>
<feature type="transmembrane region" description="Helical" evidence="6">
    <location>
        <begin position="38"/>
        <end position="58"/>
    </location>
</feature>
<name>A0A9N9XVZ0_9HYPO</name>
<dbReference type="AlphaFoldDB" id="A0A9N9XVZ0"/>
<feature type="transmembrane region" description="Helical" evidence="6">
    <location>
        <begin position="148"/>
        <end position="171"/>
    </location>
</feature>
<organism evidence="8 9">
    <name type="scientific">Clonostachys byssicola</name>
    <dbReference type="NCBI Taxonomy" id="160290"/>
    <lineage>
        <taxon>Eukaryota</taxon>
        <taxon>Fungi</taxon>
        <taxon>Dikarya</taxon>
        <taxon>Ascomycota</taxon>
        <taxon>Pezizomycotina</taxon>
        <taxon>Sordariomycetes</taxon>
        <taxon>Hypocreomycetidae</taxon>
        <taxon>Hypocreales</taxon>
        <taxon>Bionectriaceae</taxon>
        <taxon>Clonostachys</taxon>
    </lineage>
</organism>
<protein>
    <recommendedName>
        <fullName evidence="7">Rhodopsin domain-containing protein</fullName>
    </recommendedName>
</protein>
<reference evidence="9" key="1">
    <citation type="submission" date="2019-06" db="EMBL/GenBank/DDBJ databases">
        <authorList>
            <person name="Broberg M."/>
        </authorList>
    </citation>
    <scope>NUCLEOTIDE SEQUENCE [LARGE SCALE GENOMIC DNA]</scope>
</reference>
<feature type="transmembrane region" description="Helical" evidence="6">
    <location>
        <begin position="227"/>
        <end position="248"/>
    </location>
</feature>
<dbReference type="EMBL" id="CABFNO020001248">
    <property type="protein sequence ID" value="CAG9974692.1"/>
    <property type="molecule type" value="Genomic_DNA"/>
</dbReference>
<dbReference type="PANTHER" id="PTHR33048:SF124">
    <property type="entry name" value="INTEGRAL MEMBRANE PROTEIN"/>
    <property type="match status" value="1"/>
</dbReference>